<protein>
    <recommendedName>
        <fullName evidence="2">Urate oxidase N-terminal domain-containing protein</fullName>
    </recommendedName>
</protein>
<feature type="transmembrane region" description="Helical" evidence="1">
    <location>
        <begin position="115"/>
        <end position="136"/>
    </location>
</feature>
<dbReference type="EMBL" id="UINC01030051">
    <property type="protein sequence ID" value="SVB13809.1"/>
    <property type="molecule type" value="Genomic_DNA"/>
</dbReference>
<organism evidence="3">
    <name type="scientific">marine metagenome</name>
    <dbReference type="NCBI Taxonomy" id="408172"/>
    <lineage>
        <taxon>unclassified sequences</taxon>
        <taxon>metagenomes</taxon>
        <taxon>ecological metagenomes</taxon>
    </lineage>
</organism>
<dbReference type="InterPro" id="IPR010389">
    <property type="entry name" value="Urate_ox_N"/>
</dbReference>
<feature type="transmembrane region" description="Helical" evidence="1">
    <location>
        <begin position="230"/>
        <end position="248"/>
    </location>
</feature>
<proteinExistence type="predicted"/>
<feature type="transmembrane region" description="Helical" evidence="1">
    <location>
        <begin position="173"/>
        <end position="197"/>
    </location>
</feature>
<feature type="domain" description="Urate oxidase N-terminal" evidence="2">
    <location>
        <begin position="6"/>
        <end position="278"/>
    </location>
</feature>
<accession>A0A382BJK0</accession>
<evidence type="ECO:0000313" key="3">
    <source>
        <dbReference type="EMBL" id="SVB13809.1"/>
    </source>
</evidence>
<gene>
    <name evidence="3" type="ORF">METZ01_LOCUS166663</name>
</gene>
<feature type="transmembrane region" description="Helical" evidence="1">
    <location>
        <begin position="148"/>
        <end position="167"/>
    </location>
</feature>
<keyword evidence="1" id="KW-1133">Transmembrane helix</keyword>
<keyword evidence="1" id="KW-0812">Transmembrane</keyword>
<feature type="transmembrane region" description="Helical" evidence="1">
    <location>
        <begin position="20"/>
        <end position="36"/>
    </location>
</feature>
<evidence type="ECO:0000256" key="1">
    <source>
        <dbReference type="SAM" id="Phobius"/>
    </source>
</evidence>
<feature type="transmembrane region" description="Helical" evidence="1">
    <location>
        <begin position="86"/>
        <end position="103"/>
    </location>
</feature>
<evidence type="ECO:0000259" key="2">
    <source>
        <dbReference type="Pfam" id="PF06181"/>
    </source>
</evidence>
<dbReference type="AlphaFoldDB" id="A0A382BJK0"/>
<keyword evidence="1" id="KW-0472">Membrane</keyword>
<feature type="transmembrane region" description="Helical" evidence="1">
    <location>
        <begin position="254"/>
        <end position="271"/>
    </location>
</feature>
<sequence>MELSPLILKWLTILLRWSHVFFAITWVGNSYLFNYLDNKLKKNIKSEDVDAEDILQHSGYYYKLTRFKGVPKEVPKNLIIFKWQSYLTFITGILLLIVIYYANAKILMMDSRVNASITPLMGISISVFSIIISWLIYDLVCKSKLINYKIIFPVVLLIIGSFFSYGLTQIYGARFAFLSVGIILGCIMFFNVFFIIIPNGKNITSSALNKTKFDLSLSLQAKTRSVHNNIITLLVLFVMLSGHASFIWISKYNWLILAILAILFGLIRYYFNWKNKKESN</sequence>
<name>A0A382BJK0_9ZZZZ</name>
<reference evidence="3" key="1">
    <citation type="submission" date="2018-05" db="EMBL/GenBank/DDBJ databases">
        <authorList>
            <person name="Lanie J.A."/>
            <person name="Ng W.-L."/>
            <person name="Kazmierczak K.M."/>
            <person name="Andrzejewski T.M."/>
            <person name="Davidsen T.M."/>
            <person name="Wayne K.J."/>
            <person name="Tettelin H."/>
            <person name="Glass J.I."/>
            <person name="Rusch D."/>
            <person name="Podicherti R."/>
            <person name="Tsui H.-C.T."/>
            <person name="Winkler M.E."/>
        </authorList>
    </citation>
    <scope>NUCLEOTIDE SEQUENCE</scope>
</reference>
<dbReference type="Pfam" id="PF06181">
    <property type="entry name" value="Urate_ox_N"/>
    <property type="match status" value="1"/>
</dbReference>